<dbReference type="InterPro" id="IPR033479">
    <property type="entry name" value="dCache_1"/>
</dbReference>
<evidence type="ECO:0000313" key="9">
    <source>
        <dbReference type="Proteomes" id="UP000642180"/>
    </source>
</evidence>
<dbReference type="RefSeq" id="WP_188379951.1">
    <property type="nucleotide sequence ID" value="NZ_BMDI01000001.1"/>
</dbReference>
<dbReference type="CDD" id="cd01949">
    <property type="entry name" value="GGDEF"/>
    <property type="match status" value="1"/>
</dbReference>
<keyword evidence="4 6" id="KW-1133">Transmembrane helix</keyword>
<dbReference type="PANTHER" id="PTHR46663:SF2">
    <property type="entry name" value="GGDEF DOMAIN-CONTAINING PROTEIN"/>
    <property type="match status" value="1"/>
</dbReference>
<dbReference type="InterPro" id="IPR052163">
    <property type="entry name" value="DGC-Regulatory_Protein"/>
</dbReference>
<dbReference type="AlphaFoldDB" id="A0A8J3F1A1"/>
<sequence>MKTKRAPTIRFKLITLVLACVVPASLMAVLFIAHDYQRARDHLLFNLLTTARTMMAVVDRDIASIESALNALATSQHLDDHNFGAFYTQAKRIQDASENISITLLDASGTQVFNTRYPYNEMLADYSLSDEFQTIQDTGKPLISNLFVSKINPRPLLAIGVPVQAGGHANRYTLHATINPERLEKLLQQQGLPAEWISAVFDSSGTIIARNREMSRFVGRKGSPDLLENIAAGNNSFVSTTHDGVTVYTVISHSSVSNWSLGIGIPTRLIDNQLRVTLWWLVLATITLLATSLGAAWLIGGRIAESIRGLTGPALALGSGEVVSIPPLHLREADEVGSSLIKVSEMLHRAQHLANHDVLTGLANRALFNEMVEQHLSLCERNNSTLSILYLDLDGFKPINDQYGHEIGDRLLCMVAARLKAGSRHSDMVARLGGDEFVIMMVGSTMKDSSVVARKLVRKLSDPYEIDDLTLHISASIGVASYPESGVTVDALLQRADTAMYRAKEKGRSRVETAS</sequence>
<evidence type="ECO:0000256" key="4">
    <source>
        <dbReference type="ARBA" id="ARBA00022989"/>
    </source>
</evidence>
<evidence type="ECO:0000256" key="1">
    <source>
        <dbReference type="ARBA" id="ARBA00004651"/>
    </source>
</evidence>
<dbReference type="SUPFAM" id="SSF55073">
    <property type="entry name" value="Nucleotide cyclase"/>
    <property type="match status" value="1"/>
</dbReference>
<feature type="transmembrane region" description="Helical" evidence="6">
    <location>
        <begin position="278"/>
        <end position="299"/>
    </location>
</feature>
<feature type="domain" description="GGDEF" evidence="7">
    <location>
        <begin position="384"/>
        <end position="515"/>
    </location>
</feature>
<dbReference type="Gene3D" id="3.30.70.270">
    <property type="match status" value="1"/>
</dbReference>
<dbReference type="InterPro" id="IPR000160">
    <property type="entry name" value="GGDEF_dom"/>
</dbReference>
<dbReference type="Pfam" id="PF00990">
    <property type="entry name" value="GGDEF"/>
    <property type="match status" value="1"/>
</dbReference>
<evidence type="ECO:0000256" key="6">
    <source>
        <dbReference type="SAM" id="Phobius"/>
    </source>
</evidence>
<dbReference type="GO" id="GO:0005886">
    <property type="term" value="C:plasma membrane"/>
    <property type="evidence" value="ECO:0007669"/>
    <property type="project" value="UniProtKB-SubCell"/>
</dbReference>
<dbReference type="EMBL" id="BMDI01000001">
    <property type="protein sequence ID" value="GGI17182.1"/>
    <property type="molecule type" value="Genomic_DNA"/>
</dbReference>
<dbReference type="CDD" id="cd18774">
    <property type="entry name" value="PDC2_HK_sensor"/>
    <property type="match status" value="1"/>
</dbReference>
<reference evidence="9" key="1">
    <citation type="journal article" date="2019" name="Int. J. Syst. Evol. Microbiol.">
        <title>The Global Catalogue of Microorganisms (GCM) 10K type strain sequencing project: providing services to taxonomists for standard genome sequencing and annotation.</title>
        <authorList>
            <consortium name="The Broad Institute Genomics Platform"/>
            <consortium name="The Broad Institute Genome Sequencing Center for Infectious Disease"/>
            <person name="Wu L."/>
            <person name="Ma J."/>
        </authorList>
    </citation>
    <scope>NUCLEOTIDE SEQUENCE [LARGE SCALE GENOMIC DNA]</scope>
    <source>
        <strain evidence="9">CCM 2767</strain>
    </source>
</reference>
<name>A0A8J3F1A1_9BURK</name>
<organism evidence="8 9">
    <name type="scientific">Oxalicibacterium faecigallinarum</name>
    <dbReference type="NCBI Taxonomy" id="573741"/>
    <lineage>
        <taxon>Bacteria</taxon>
        <taxon>Pseudomonadati</taxon>
        <taxon>Pseudomonadota</taxon>
        <taxon>Betaproteobacteria</taxon>
        <taxon>Burkholderiales</taxon>
        <taxon>Oxalobacteraceae</taxon>
        <taxon>Oxalicibacterium</taxon>
    </lineage>
</organism>
<evidence type="ECO:0000256" key="2">
    <source>
        <dbReference type="ARBA" id="ARBA00022475"/>
    </source>
</evidence>
<dbReference type="InterPro" id="IPR029787">
    <property type="entry name" value="Nucleotide_cyclase"/>
</dbReference>
<evidence type="ECO:0000256" key="5">
    <source>
        <dbReference type="ARBA" id="ARBA00023136"/>
    </source>
</evidence>
<keyword evidence="5 6" id="KW-0472">Membrane</keyword>
<comment type="subcellular location">
    <subcellularLocation>
        <location evidence="1">Cell membrane</location>
        <topology evidence="1">Multi-pass membrane protein</topology>
    </subcellularLocation>
</comment>
<dbReference type="GO" id="GO:0003824">
    <property type="term" value="F:catalytic activity"/>
    <property type="evidence" value="ECO:0007669"/>
    <property type="project" value="UniProtKB-ARBA"/>
</dbReference>
<dbReference type="PROSITE" id="PS50887">
    <property type="entry name" value="GGDEF"/>
    <property type="match status" value="1"/>
</dbReference>
<comment type="caution">
    <text evidence="8">The sequence shown here is derived from an EMBL/GenBank/DDBJ whole genome shotgun (WGS) entry which is preliminary data.</text>
</comment>
<evidence type="ECO:0000259" key="7">
    <source>
        <dbReference type="PROSITE" id="PS50887"/>
    </source>
</evidence>
<evidence type="ECO:0000256" key="3">
    <source>
        <dbReference type="ARBA" id="ARBA00022692"/>
    </source>
</evidence>
<keyword evidence="3 6" id="KW-0812">Transmembrane</keyword>
<evidence type="ECO:0000313" key="8">
    <source>
        <dbReference type="EMBL" id="GGI17182.1"/>
    </source>
</evidence>
<dbReference type="Proteomes" id="UP000642180">
    <property type="component" value="Unassembled WGS sequence"/>
</dbReference>
<dbReference type="NCBIfam" id="TIGR00254">
    <property type="entry name" value="GGDEF"/>
    <property type="match status" value="1"/>
</dbReference>
<protein>
    <recommendedName>
        <fullName evidence="7">GGDEF domain-containing protein</fullName>
    </recommendedName>
</protein>
<dbReference type="Pfam" id="PF02743">
    <property type="entry name" value="dCache_1"/>
    <property type="match status" value="1"/>
</dbReference>
<dbReference type="PANTHER" id="PTHR46663">
    <property type="entry name" value="DIGUANYLATE CYCLASE DGCT-RELATED"/>
    <property type="match status" value="1"/>
</dbReference>
<dbReference type="Gene3D" id="3.30.450.20">
    <property type="entry name" value="PAS domain"/>
    <property type="match status" value="1"/>
</dbReference>
<proteinExistence type="predicted"/>
<dbReference type="FunFam" id="3.30.70.270:FF:000001">
    <property type="entry name" value="Diguanylate cyclase domain protein"/>
    <property type="match status" value="1"/>
</dbReference>
<keyword evidence="9" id="KW-1185">Reference proteome</keyword>
<gene>
    <name evidence="8" type="ORF">GCM10008066_07700</name>
</gene>
<dbReference type="SMART" id="SM00267">
    <property type="entry name" value="GGDEF"/>
    <property type="match status" value="1"/>
</dbReference>
<accession>A0A8J3F1A1</accession>
<dbReference type="InterPro" id="IPR043128">
    <property type="entry name" value="Rev_trsase/Diguanyl_cyclase"/>
</dbReference>
<keyword evidence="2" id="KW-1003">Cell membrane</keyword>